<evidence type="ECO:0000313" key="2">
    <source>
        <dbReference type="EMBL" id="RRR65746.1"/>
    </source>
</evidence>
<dbReference type="EMBL" id="RSAS01000918">
    <property type="protein sequence ID" value="RRR65746.1"/>
    <property type="molecule type" value="Genomic_DNA"/>
</dbReference>
<feature type="transmembrane region" description="Helical" evidence="1">
    <location>
        <begin position="71"/>
        <end position="92"/>
    </location>
</feature>
<feature type="transmembrane region" description="Helical" evidence="1">
    <location>
        <begin position="104"/>
        <end position="126"/>
    </location>
</feature>
<sequence length="131" mass="14194">MLISATEEVCVYPLMLLFHSLALSLRESVTAIPTSWALALPSGNDIASLIPLGQATDLNSIIDKIYQPFKAALRSMAILGITLAFFTVLLQPVLPDVANQNRGFIIKVCVMAIFIGVMPDVLDWMFGIGEA</sequence>
<dbReference type="AlphaFoldDB" id="A0A426TQW1"/>
<keyword evidence="1" id="KW-0472">Membrane</keyword>
<comment type="caution">
    <text evidence="2">The sequence shown here is derived from an EMBL/GenBank/DDBJ whole genome shotgun (WGS) entry which is preliminary data.</text>
</comment>
<proteinExistence type="predicted"/>
<reference evidence="2 3" key="1">
    <citation type="submission" date="2018-12" db="EMBL/GenBank/DDBJ databases">
        <title>Genome Sequence of Candidatus Viridilinea halotolerans isolated from saline sulfide-rich spring.</title>
        <authorList>
            <person name="Grouzdev D.S."/>
            <person name="Burganskaya E.I."/>
            <person name="Krutkina M.S."/>
            <person name="Sukhacheva M.V."/>
            <person name="Gorlenko V.M."/>
        </authorList>
    </citation>
    <scope>NUCLEOTIDE SEQUENCE [LARGE SCALE GENOMIC DNA]</scope>
    <source>
        <strain evidence="2">Chok-6</strain>
    </source>
</reference>
<gene>
    <name evidence="2" type="ORF">EI684_22255</name>
</gene>
<evidence type="ECO:0000313" key="3">
    <source>
        <dbReference type="Proteomes" id="UP000280307"/>
    </source>
</evidence>
<keyword evidence="1" id="KW-1133">Transmembrane helix</keyword>
<name>A0A426TQW1_9CHLR</name>
<organism evidence="2 3">
    <name type="scientific">Candidatus Viridilinea halotolerans</name>
    <dbReference type="NCBI Taxonomy" id="2491704"/>
    <lineage>
        <taxon>Bacteria</taxon>
        <taxon>Bacillati</taxon>
        <taxon>Chloroflexota</taxon>
        <taxon>Chloroflexia</taxon>
        <taxon>Chloroflexales</taxon>
        <taxon>Chloroflexineae</taxon>
        <taxon>Oscillochloridaceae</taxon>
        <taxon>Candidatus Viridilinea</taxon>
    </lineage>
</organism>
<dbReference type="Proteomes" id="UP000280307">
    <property type="component" value="Unassembled WGS sequence"/>
</dbReference>
<accession>A0A426TQW1</accession>
<keyword evidence="1" id="KW-0812">Transmembrane</keyword>
<protein>
    <submittedName>
        <fullName evidence="2">Uncharacterized protein</fullName>
    </submittedName>
</protein>
<evidence type="ECO:0000256" key="1">
    <source>
        <dbReference type="SAM" id="Phobius"/>
    </source>
</evidence>